<name>A0AA39IB67_9BILA</name>
<dbReference type="EMBL" id="JAUCMV010000002">
    <property type="protein sequence ID" value="KAK0419983.1"/>
    <property type="molecule type" value="Genomic_DNA"/>
</dbReference>
<dbReference type="AlphaFoldDB" id="A0AA39IB67"/>
<protein>
    <submittedName>
        <fullName evidence="1">Uncharacterized protein</fullName>
    </submittedName>
</protein>
<evidence type="ECO:0000313" key="1">
    <source>
        <dbReference type="EMBL" id="KAK0419983.1"/>
    </source>
</evidence>
<evidence type="ECO:0000313" key="2">
    <source>
        <dbReference type="Proteomes" id="UP001175271"/>
    </source>
</evidence>
<accession>A0AA39IB67</accession>
<comment type="caution">
    <text evidence="1">The sequence shown here is derived from an EMBL/GenBank/DDBJ whole genome shotgun (WGS) entry which is preliminary data.</text>
</comment>
<reference evidence="1" key="1">
    <citation type="submission" date="2023-06" db="EMBL/GenBank/DDBJ databases">
        <title>Genomic analysis of the entomopathogenic nematode Steinernema hermaphroditum.</title>
        <authorList>
            <person name="Schwarz E.M."/>
            <person name="Heppert J.K."/>
            <person name="Baniya A."/>
            <person name="Schwartz H.T."/>
            <person name="Tan C.-H."/>
            <person name="Antoshechkin I."/>
            <person name="Sternberg P.W."/>
            <person name="Goodrich-Blair H."/>
            <person name="Dillman A.R."/>
        </authorList>
    </citation>
    <scope>NUCLEOTIDE SEQUENCE</scope>
    <source>
        <strain evidence="1">PS9179</strain>
        <tissue evidence="1">Whole animal</tissue>
    </source>
</reference>
<keyword evidence="2" id="KW-1185">Reference proteome</keyword>
<gene>
    <name evidence="1" type="ORF">QR680_014441</name>
</gene>
<organism evidence="1 2">
    <name type="scientific">Steinernema hermaphroditum</name>
    <dbReference type="NCBI Taxonomy" id="289476"/>
    <lineage>
        <taxon>Eukaryota</taxon>
        <taxon>Metazoa</taxon>
        <taxon>Ecdysozoa</taxon>
        <taxon>Nematoda</taxon>
        <taxon>Chromadorea</taxon>
        <taxon>Rhabditida</taxon>
        <taxon>Tylenchina</taxon>
        <taxon>Panagrolaimomorpha</taxon>
        <taxon>Strongyloidoidea</taxon>
        <taxon>Steinernematidae</taxon>
        <taxon>Steinernema</taxon>
    </lineage>
</organism>
<sequence>MDSLPYDFYRRLLFLSPYKSVRTRLTEATGGLCESKIVEEMFSYVVTIGVHGFGEKVSYLVKSDRERSALFSNCIVLRIHLDNTKRAGMSKEMFPNRIKELSRKIPCLHLELEDVHAFDAGVLSVLLKLNFRIVCIHKAITKNTVDFLRKMAKNRTISCVYLAYKVEVEEMDLYLDLFQQDQFHFLRCKQISGMALQKLIGLWTKSPEVLVENAHKRFTFDSKTNKKVLIESSCPEISVLLRSGFVSTSNRSPSERLFQCRSKKYVARLKCNNGSHTADQLTDVRFLTTGNKYSIRFFENKTGWN</sequence>
<proteinExistence type="predicted"/>
<dbReference type="Proteomes" id="UP001175271">
    <property type="component" value="Unassembled WGS sequence"/>
</dbReference>